<dbReference type="EMBL" id="JAUJYO010000013">
    <property type="protein sequence ID" value="KAK1299926.1"/>
    <property type="molecule type" value="Genomic_DNA"/>
</dbReference>
<dbReference type="PANTHER" id="PTHR31744">
    <property type="entry name" value="PROTEIN CUP-SHAPED COTYLEDON 2-RELATED"/>
    <property type="match status" value="1"/>
</dbReference>
<evidence type="ECO:0000313" key="6">
    <source>
        <dbReference type="EMBL" id="KAK1299926.1"/>
    </source>
</evidence>
<keyword evidence="4" id="KW-0539">Nucleus</keyword>
<comment type="caution">
    <text evidence="6">The sequence shown here is derived from an EMBL/GenBank/DDBJ whole genome shotgun (WGS) entry which is preliminary data.</text>
</comment>
<dbReference type="GO" id="GO:0003677">
    <property type="term" value="F:DNA binding"/>
    <property type="evidence" value="ECO:0007669"/>
    <property type="project" value="UniProtKB-KW"/>
</dbReference>
<accession>A0AAV9DG89</accession>
<protein>
    <submittedName>
        <fullName evidence="6">NAC domain-containing protein 78</fullName>
    </submittedName>
</protein>
<keyword evidence="7" id="KW-1185">Reference proteome</keyword>
<dbReference type="PROSITE" id="PS51005">
    <property type="entry name" value="NAC"/>
    <property type="match status" value="1"/>
</dbReference>
<organism evidence="6 7">
    <name type="scientific">Acorus calamus</name>
    <name type="common">Sweet flag</name>
    <dbReference type="NCBI Taxonomy" id="4465"/>
    <lineage>
        <taxon>Eukaryota</taxon>
        <taxon>Viridiplantae</taxon>
        <taxon>Streptophyta</taxon>
        <taxon>Embryophyta</taxon>
        <taxon>Tracheophyta</taxon>
        <taxon>Spermatophyta</taxon>
        <taxon>Magnoliopsida</taxon>
        <taxon>Liliopsida</taxon>
        <taxon>Acoraceae</taxon>
        <taxon>Acorus</taxon>
    </lineage>
</organism>
<evidence type="ECO:0000313" key="7">
    <source>
        <dbReference type="Proteomes" id="UP001180020"/>
    </source>
</evidence>
<evidence type="ECO:0000256" key="1">
    <source>
        <dbReference type="ARBA" id="ARBA00023015"/>
    </source>
</evidence>
<gene>
    <name evidence="6" type="primary">NAC078</name>
    <name evidence="6" type="ORF">QJS10_CPB13g00829</name>
</gene>
<keyword evidence="2" id="KW-0238">DNA-binding</keyword>
<keyword evidence="3" id="KW-0804">Transcription</keyword>
<dbReference type="Proteomes" id="UP001180020">
    <property type="component" value="Unassembled WGS sequence"/>
</dbReference>
<name>A0AAV9DG89_ACOCL</name>
<evidence type="ECO:0000256" key="3">
    <source>
        <dbReference type="ARBA" id="ARBA00023163"/>
    </source>
</evidence>
<keyword evidence="1" id="KW-0805">Transcription regulation</keyword>
<dbReference type="Pfam" id="PF02365">
    <property type="entry name" value="NAM"/>
    <property type="match status" value="1"/>
</dbReference>
<dbReference type="PANTHER" id="PTHR31744:SF210">
    <property type="entry name" value="NAC DOMAIN-CONTAINING PROTEIN 86-LIKE"/>
    <property type="match status" value="1"/>
</dbReference>
<reference evidence="6" key="1">
    <citation type="journal article" date="2023" name="Nat. Commun.">
        <title>Diploid and tetraploid genomes of Acorus and the evolution of monocots.</title>
        <authorList>
            <person name="Ma L."/>
            <person name="Liu K.W."/>
            <person name="Li Z."/>
            <person name="Hsiao Y.Y."/>
            <person name="Qi Y."/>
            <person name="Fu T."/>
            <person name="Tang G.D."/>
            <person name="Zhang D."/>
            <person name="Sun W.H."/>
            <person name="Liu D.K."/>
            <person name="Li Y."/>
            <person name="Chen G.Z."/>
            <person name="Liu X.D."/>
            <person name="Liao X.Y."/>
            <person name="Jiang Y.T."/>
            <person name="Yu X."/>
            <person name="Hao Y."/>
            <person name="Huang J."/>
            <person name="Zhao X.W."/>
            <person name="Ke S."/>
            <person name="Chen Y.Y."/>
            <person name="Wu W.L."/>
            <person name="Hsu J.L."/>
            <person name="Lin Y.F."/>
            <person name="Huang M.D."/>
            <person name="Li C.Y."/>
            <person name="Huang L."/>
            <person name="Wang Z.W."/>
            <person name="Zhao X."/>
            <person name="Zhong W.Y."/>
            <person name="Peng D.H."/>
            <person name="Ahmad S."/>
            <person name="Lan S."/>
            <person name="Zhang J.S."/>
            <person name="Tsai W.C."/>
            <person name="Van de Peer Y."/>
            <person name="Liu Z.J."/>
        </authorList>
    </citation>
    <scope>NUCLEOTIDE SEQUENCE</scope>
    <source>
        <strain evidence="6">CP</strain>
    </source>
</reference>
<evidence type="ECO:0000259" key="5">
    <source>
        <dbReference type="PROSITE" id="PS51005"/>
    </source>
</evidence>
<feature type="domain" description="NAC" evidence="5">
    <location>
        <begin position="6"/>
        <end position="57"/>
    </location>
</feature>
<dbReference type="AlphaFoldDB" id="A0AAV9DG89"/>
<dbReference type="InterPro" id="IPR036093">
    <property type="entry name" value="NAC_dom_sf"/>
</dbReference>
<proteinExistence type="predicted"/>
<reference evidence="6" key="2">
    <citation type="submission" date="2023-06" db="EMBL/GenBank/DDBJ databases">
        <authorList>
            <person name="Ma L."/>
            <person name="Liu K.-W."/>
            <person name="Li Z."/>
            <person name="Hsiao Y.-Y."/>
            <person name="Qi Y."/>
            <person name="Fu T."/>
            <person name="Tang G."/>
            <person name="Zhang D."/>
            <person name="Sun W.-H."/>
            <person name="Liu D.-K."/>
            <person name="Li Y."/>
            <person name="Chen G.-Z."/>
            <person name="Liu X.-D."/>
            <person name="Liao X.-Y."/>
            <person name="Jiang Y.-T."/>
            <person name="Yu X."/>
            <person name="Hao Y."/>
            <person name="Huang J."/>
            <person name="Zhao X.-W."/>
            <person name="Ke S."/>
            <person name="Chen Y.-Y."/>
            <person name="Wu W.-L."/>
            <person name="Hsu J.-L."/>
            <person name="Lin Y.-F."/>
            <person name="Huang M.-D."/>
            <person name="Li C.-Y."/>
            <person name="Huang L."/>
            <person name="Wang Z.-W."/>
            <person name="Zhao X."/>
            <person name="Zhong W.-Y."/>
            <person name="Peng D.-H."/>
            <person name="Ahmad S."/>
            <person name="Lan S."/>
            <person name="Zhang J.-S."/>
            <person name="Tsai W.-C."/>
            <person name="Van De Peer Y."/>
            <person name="Liu Z.-J."/>
        </authorList>
    </citation>
    <scope>NUCLEOTIDE SEQUENCE</scope>
    <source>
        <strain evidence="6">CP</strain>
        <tissue evidence="6">Leaves</tissue>
    </source>
</reference>
<dbReference type="Gene3D" id="2.170.150.80">
    <property type="entry name" value="NAC domain"/>
    <property type="match status" value="1"/>
</dbReference>
<dbReference type="SUPFAM" id="SSF101941">
    <property type="entry name" value="NAC domain"/>
    <property type="match status" value="1"/>
</dbReference>
<sequence length="57" mass="6460">MARSLLGPGFRFRPTDVELVRHYLRRKVMGKPSQVEAISVVELYKFAPWDLPGIGCA</sequence>
<dbReference type="InterPro" id="IPR003441">
    <property type="entry name" value="NAC-dom"/>
</dbReference>
<evidence type="ECO:0000256" key="2">
    <source>
        <dbReference type="ARBA" id="ARBA00023125"/>
    </source>
</evidence>
<dbReference type="GO" id="GO:0006355">
    <property type="term" value="P:regulation of DNA-templated transcription"/>
    <property type="evidence" value="ECO:0007669"/>
    <property type="project" value="InterPro"/>
</dbReference>
<evidence type="ECO:0000256" key="4">
    <source>
        <dbReference type="ARBA" id="ARBA00023242"/>
    </source>
</evidence>